<keyword evidence="5 10" id="KW-0698">rRNA processing</keyword>
<organism evidence="12 13">
    <name type="scientific">Heterodermia speciosa</name>
    <dbReference type="NCBI Taxonomy" id="116794"/>
    <lineage>
        <taxon>Eukaryota</taxon>
        <taxon>Fungi</taxon>
        <taxon>Dikarya</taxon>
        <taxon>Ascomycota</taxon>
        <taxon>Pezizomycotina</taxon>
        <taxon>Lecanoromycetes</taxon>
        <taxon>OSLEUM clade</taxon>
        <taxon>Lecanoromycetidae</taxon>
        <taxon>Caliciales</taxon>
        <taxon>Physciaceae</taxon>
        <taxon>Heterodermia</taxon>
    </lineage>
</organism>
<evidence type="ECO:0000256" key="9">
    <source>
        <dbReference type="ARBA" id="ARBA00025053"/>
    </source>
</evidence>
<sequence>MTIPKILQSRIRARKDTSDEESLLNSEAQGTASETESALEAGLSDENAVDLEEDTSNEEQSTAPPSPIPNDPINLSFGALARAQEALGKRNRTTSEASPLPKRLRPSHDGRNPSSPPSKVSLPARTSKHAPTAQSSKHAVSRRREVVAVPKVVARDPRFDPLTGPLDGNRVAQTYSFLSDYRSSEIAQLKSAIRSTKDVSAREKLQKALKRMESRRKAEELKEERQRVVREHRKEEKERVKEGKRPFYLKKAEQKTRVLEKRFEGMGPKKVDKVIAKRRKKQAGKEKKMLPQRRRGGEREGG</sequence>
<feature type="compositionally biased region" description="Polar residues" evidence="11">
    <location>
        <begin position="23"/>
        <end position="36"/>
    </location>
</feature>
<keyword evidence="4 10" id="KW-0690">Ribosome biogenesis</keyword>
<keyword evidence="6" id="KW-0175">Coiled coil</keyword>
<evidence type="ECO:0000256" key="2">
    <source>
        <dbReference type="ARBA" id="ARBA00009418"/>
    </source>
</evidence>
<dbReference type="InterPro" id="IPR009292">
    <property type="entry name" value="RRP36"/>
</dbReference>
<accession>A0A8H3EQV6</accession>
<protein>
    <recommendedName>
        <fullName evidence="10">rRNA biogenesis protein RRP36</fullName>
    </recommendedName>
</protein>
<keyword evidence="13" id="KW-1185">Reference proteome</keyword>
<keyword evidence="8 10" id="KW-0687">Ribonucleoprotein</keyword>
<reference evidence="12" key="1">
    <citation type="submission" date="2021-03" db="EMBL/GenBank/DDBJ databases">
        <authorList>
            <person name="Tagirdzhanova G."/>
        </authorList>
    </citation>
    <scope>NUCLEOTIDE SEQUENCE</scope>
</reference>
<comment type="subunit">
    <text evidence="3 10">Associates with 90S and pre-40S pre-ribosomal particles.</text>
</comment>
<dbReference type="Proteomes" id="UP000664521">
    <property type="component" value="Unassembled WGS sequence"/>
</dbReference>
<dbReference type="Pfam" id="PF06102">
    <property type="entry name" value="RRP36"/>
    <property type="match status" value="1"/>
</dbReference>
<dbReference type="PANTHER" id="PTHR21738">
    <property type="entry name" value="RIBOSOMAL RNA PROCESSING PROTEIN 36 HOMOLOG"/>
    <property type="match status" value="1"/>
</dbReference>
<evidence type="ECO:0000256" key="3">
    <source>
        <dbReference type="ARBA" id="ARBA00011167"/>
    </source>
</evidence>
<dbReference type="EMBL" id="CAJPDS010000010">
    <property type="protein sequence ID" value="CAF9911741.1"/>
    <property type="molecule type" value="Genomic_DNA"/>
</dbReference>
<dbReference type="PANTHER" id="PTHR21738:SF0">
    <property type="entry name" value="RIBOSOMAL RNA PROCESSING PROTEIN 36 HOMOLOG"/>
    <property type="match status" value="1"/>
</dbReference>
<gene>
    <name evidence="12" type="primary">RRP36</name>
    <name evidence="12" type="ORF">HETSPECPRED_000431</name>
</gene>
<evidence type="ECO:0000256" key="1">
    <source>
        <dbReference type="ARBA" id="ARBA00004604"/>
    </source>
</evidence>
<dbReference type="OrthoDB" id="448446at2759"/>
<comment type="caution">
    <text evidence="12">The sequence shown here is derived from an EMBL/GenBank/DDBJ whole genome shotgun (WGS) entry which is preliminary data.</text>
</comment>
<name>A0A8H3EQV6_9LECA</name>
<comment type="similarity">
    <text evidence="2 10">Belongs to the RRP36 family.</text>
</comment>
<feature type="region of interest" description="Disordered" evidence="11">
    <location>
        <begin position="210"/>
        <end position="242"/>
    </location>
</feature>
<feature type="region of interest" description="Disordered" evidence="11">
    <location>
        <begin position="263"/>
        <end position="302"/>
    </location>
</feature>
<evidence type="ECO:0000256" key="4">
    <source>
        <dbReference type="ARBA" id="ARBA00022517"/>
    </source>
</evidence>
<evidence type="ECO:0000256" key="7">
    <source>
        <dbReference type="ARBA" id="ARBA00023242"/>
    </source>
</evidence>
<feature type="region of interest" description="Disordered" evidence="11">
    <location>
        <begin position="1"/>
        <end position="145"/>
    </location>
</feature>
<dbReference type="GO" id="GO:0000462">
    <property type="term" value="P:maturation of SSU-rRNA from tricistronic rRNA transcript (SSU-rRNA, 5.8S rRNA, LSU-rRNA)"/>
    <property type="evidence" value="ECO:0007669"/>
    <property type="project" value="TreeGrafter"/>
</dbReference>
<evidence type="ECO:0000256" key="10">
    <source>
        <dbReference type="RuleBase" id="RU368027"/>
    </source>
</evidence>
<evidence type="ECO:0000256" key="11">
    <source>
        <dbReference type="SAM" id="MobiDB-lite"/>
    </source>
</evidence>
<proteinExistence type="inferred from homology"/>
<keyword evidence="7 10" id="KW-0539">Nucleus</keyword>
<evidence type="ECO:0000256" key="6">
    <source>
        <dbReference type="ARBA" id="ARBA00023054"/>
    </source>
</evidence>
<evidence type="ECO:0000313" key="13">
    <source>
        <dbReference type="Proteomes" id="UP000664521"/>
    </source>
</evidence>
<evidence type="ECO:0000256" key="8">
    <source>
        <dbReference type="ARBA" id="ARBA00023274"/>
    </source>
</evidence>
<comment type="function">
    <text evidence="9 10">Component of the 90S pre-ribosome involved in the maturation of rRNAs. Required for early cleavages of the pre-RNAs in the 40S ribosomal subunit maturation pathway.</text>
</comment>
<feature type="compositionally biased region" description="Acidic residues" evidence="11">
    <location>
        <begin position="47"/>
        <end position="57"/>
    </location>
</feature>
<evidence type="ECO:0000313" key="12">
    <source>
        <dbReference type="EMBL" id="CAF9911741.1"/>
    </source>
</evidence>
<dbReference type="GO" id="GO:0005730">
    <property type="term" value="C:nucleolus"/>
    <property type="evidence" value="ECO:0007669"/>
    <property type="project" value="UniProtKB-SubCell"/>
</dbReference>
<evidence type="ECO:0000256" key="5">
    <source>
        <dbReference type="ARBA" id="ARBA00022552"/>
    </source>
</evidence>
<feature type="compositionally biased region" description="Basic and acidic residues" evidence="11">
    <location>
        <begin position="283"/>
        <end position="302"/>
    </location>
</feature>
<dbReference type="GO" id="GO:0030686">
    <property type="term" value="C:90S preribosome"/>
    <property type="evidence" value="ECO:0007669"/>
    <property type="project" value="TreeGrafter"/>
</dbReference>
<feature type="compositionally biased region" description="Basic and acidic residues" evidence="11">
    <location>
        <begin position="263"/>
        <end position="275"/>
    </location>
</feature>
<dbReference type="AlphaFoldDB" id="A0A8H3EQV6"/>
<comment type="subcellular location">
    <subcellularLocation>
        <location evidence="1 10">Nucleus</location>
        <location evidence="1 10">Nucleolus</location>
    </subcellularLocation>
</comment>